<keyword evidence="10" id="KW-0472">Membrane</keyword>
<evidence type="ECO:0000256" key="4">
    <source>
        <dbReference type="ARBA" id="ARBA00022614"/>
    </source>
</evidence>
<evidence type="ECO:0000313" key="14">
    <source>
        <dbReference type="EnsemblMetazoa" id="XP_008184526.1"/>
    </source>
</evidence>
<dbReference type="PANTHER" id="PTHR46473">
    <property type="entry name" value="GH08155P"/>
    <property type="match status" value="1"/>
</dbReference>
<dbReference type="GeneID" id="103309830"/>
<dbReference type="EnsemblMetazoa" id="XM_008186304.3">
    <property type="protein sequence ID" value="XP_008184526.1"/>
    <property type="gene ID" value="LOC103309830"/>
</dbReference>
<dbReference type="PANTHER" id="PTHR46473:SF10">
    <property type="entry name" value="LD45603P-RELATED"/>
    <property type="match status" value="1"/>
</dbReference>
<evidence type="ECO:0000256" key="2">
    <source>
        <dbReference type="ARBA" id="ARBA00022448"/>
    </source>
</evidence>
<keyword evidence="2" id="KW-0813">Transport</keyword>
<name>A0A8R2FA08_ACYPI</name>
<proteinExistence type="predicted"/>
<evidence type="ECO:0000256" key="12">
    <source>
        <dbReference type="ARBA" id="ARBA00023303"/>
    </source>
</evidence>
<reference evidence="15" key="1">
    <citation type="submission" date="2010-06" db="EMBL/GenBank/DDBJ databases">
        <authorList>
            <person name="Jiang H."/>
            <person name="Abraham K."/>
            <person name="Ali S."/>
            <person name="Alsbrooks S.L."/>
            <person name="Anim B.N."/>
            <person name="Anosike U.S."/>
            <person name="Attaway T."/>
            <person name="Bandaranaike D.P."/>
            <person name="Battles P.K."/>
            <person name="Bell S.N."/>
            <person name="Bell A.V."/>
            <person name="Beltran B."/>
            <person name="Bickham C."/>
            <person name="Bustamante Y."/>
            <person name="Caleb T."/>
            <person name="Canada A."/>
            <person name="Cardenas V."/>
            <person name="Carter K."/>
            <person name="Chacko J."/>
            <person name="Chandrabose M.N."/>
            <person name="Chavez D."/>
            <person name="Chavez A."/>
            <person name="Chen L."/>
            <person name="Chu H.-S."/>
            <person name="Claassen K.J."/>
            <person name="Cockrell R."/>
            <person name="Collins M."/>
            <person name="Cooper J.A."/>
            <person name="Cree A."/>
            <person name="Curry S.M."/>
            <person name="Da Y."/>
            <person name="Dao M.D."/>
            <person name="Das B."/>
            <person name="Davila M.-L."/>
            <person name="Davy-Carroll L."/>
            <person name="Denson S."/>
            <person name="Dinh H."/>
            <person name="Ebong V.E."/>
            <person name="Edwards J.R."/>
            <person name="Egan A."/>
            <person name="El-Daye J."/>
            <person name="Escobedo L."/>
            <person name="Fernandez S."/>
            <person name="Fernando P.R."/>
            <person name="Flagg N."/>
            <person name="Forbes L.D."/>
            <person name="Fowler R.G."/>
            <person name="Fu Q."/>
            <person name="Gabisi R.A."/>
            <person name="Ganer J."/>
            <person name="Garbino Pronczuk A."/>
            <person name="Garcia R.M."/>
            <person name="Garner T."/>
            <person name="Garrett T.E."/>
            <person name="Gonzalez D.A."/>
            <person name="Hamid H."/>
            <person name="Hawkins E.S."/>
            <person name="Hirani K."/>
            <person name="Hogues M.E."/>
            <person name="Hollins B."/>
            <person name="Hsiao C.-H."/>
            <person name="Jabil R."/>
            <person name="James M.L."/>
            <person name="Jhangiani S.N."/>
            <person name="Johnson B."/>
            <person name="Johnson Q."/>
            <person name="Joshi V."/>
            <person name="Kalu J.B."/>
            <person name="Kam C."/>
            <person name="Kashfia A."/>
            <person name="Keebler J."/>
            <person name="Kisamo H."/>
            <person name="Kovar C.L."/>
            <person name="Lago L.A."/>
            <person name="Lai C.-Y."/>
            <person name="Laidlaw J."/>
            <person name="Lara F."/>
            <person name="Le T.-K."/>
            <person name="Lee S.L."/>
            <person name="Legall F.H."/>
            <person name="Lemon S.J."/>
            <person name="Lewis L.R."/>
            <person name="Li B."/>
            <person name="Liu Y."/>
            <person name="Liu Y.-S."/>
            <person name="Lopez J."/>
            <person name="Lozado R.J."/>
            <person name="Lu J."/>
            <person name="Madu R.C."/>
            <person name="Maheshwari M."/>
            <person name="Maheshwari R."/>
            <person name="Malloy K."/>
            <person name="Martinez E."/>
            <person name="Mathew T."/>
            <person name="Mercado I.C."/>
            <person name="Mercado C."/>
            <person name="Meyer B."/>
            <person name="Montgomery K."/>
            <person name="Morgan M.B."/>
            <person name="Munidasa M."/>
            <person name="Nazareth L.V."/>
            <person name="Nelson J."/>
            <person name="Ng B.M."/>
            <person name="Nguyen N.B."/>
            <person name="Nguyen P.Q."/>
            <person name="Nguyen T."/>
            <person name="Obregon M."/>
            <person name="Okwuonu G.O."/>
            <person name="Onwere C.G."/>
            <person name="Orozco G."/>
            <person name="Parra A."/>
            <person name="Patel S."/>
            <person name="Patil S."/>
            <person name="Perez A."/>
            <person name="Perez Y."/>
            <person name="Pham C."/>
            <person name="Primus E.L."/>
            <person name="Pu L.-L."/>
            <person name="Puazo M."/>
            <person name="Qin X."/>
            <person name="Quiroz J.B."/>
            <person name="Reese J."/>
            <person name="Richards S."/>
            <person name="Rives C.M."/>
            <person name="Robberts R."/>
            <person name="Ruiz S.J."/>
            <person name="Ruiz M.J."/>
            <person name="Santibanez J."/>
            <person name="Schneider B.W."/>
            <person name="Sisson I."/>
            <person name="Smith M."/>
            <person name="Sodergren E."/>
            <person name="Song X.-Z."/>
            <person name="Song B.B."/>
            <person name="Summersgill H."/>
            <person name="Thelus R."/>
            <person name="Thornton R.D."/>
            <person name="Trejos Z.Y."/>
            <person name="Usmani K."/>
            <person name="Vattathil S."/>
            <person name="Villasana D."/>
            <person name="Walker D.L."/>
            <person name="Wang S."/>
            <person name="Wang K."/>
            <person name="White C.S."/>
            <person name="Williams A.C."/>
            <person name="Williamson J."/>
            <person name="Wilson K."/>
            <person name="Woghiren I.O."/>
            <person name="Woodworth J.R."/>
            <person name="Worley K.C."/>
            <person name="Wright R.A."/>
            <person name="Wu W."/>
            <person name="Young L."/>
            <person name="Zhang L."/>
            <person name="Zhang J."/>
            <person name="Zhu Y."/>
            <person name="Muzny D.M."/>
            <person name="Weinstock G."/>
            <person name="Gibbs R.A."/>
        </authorList>
    </citation>
    <scope>NUCLEOTIDE SEQUENCE [LARGE SCALE GENOMIC DNA]</scope>
    <source>
        <strain evidence="15">LSR1</strain>
    </source>
</reference>
<keyword evidence="8" id="KW-1133">Transmembrane helix</keyword>
<keyword evidence="9" id="KW-0406">Ion transport</keyword>
<keyword evidence="12" id="KW-0407">Ion channel</keyword>
<evidence type="ECO:0000256" key="1">
    <source>
        <dbReference type="ARBA" id="ARBA00004162"/>
    </source>
</evidence>
<reference evidence="14" key="2">
    <citation type="submission" date="2022-06" db="UniProtKB">
        <authorList>
            <consortium name="EnsemblMetazoa"/>
        </authorList>
    </citation>
    <scope>IDENTIFICATION</scope>
</reference>
<dbReference type="SMART" id="SM00369">
    <property type="entry name" value="LRR_TYP"/>
    <property type="match status" value="3"/>
</dbReference>
<dbReference type="InterPro" id="IPR032675">
    <property type="entry name" value="LRR_dom_sf"/>
</dbReference>
<dbReference type="OrthoDB" id="2021138at2759"/>
<keyword evidence="11" id="KW-1015">Disulfide bond</keyword>
<comment type="subcellular location">
    <subcellularLocation>
        <location evidence="1">Cell membrane</location>
        <topology evidence="1">Single-pass membrane protein</topology>
    </subcellularLocation>
</comment>
<evidence type="ECO:0000256" key="6">
    <source>
        <dbReference type="ARBA" id="ARBA00022729"/>
    </source>
</evidence>
<feature type="signal peptide" evidence="13">
    <location>
        <begin position="1"/>
        <end position="23"/>
    </location>
</feature>
<keyword evidence="7" id="KW-0677">Repeat</keyword>
<evidence type="ECO:0000256" key="8">
    <source>
        <dbReference type="ARBA" id="ARBA00022989"/>
    </source>
</evidence>
<evidence type="ECO:0000256" key="13">
    <source>
        <dbReference type="SAM" id="SignalP"/>
    </source>
</evidence>
<evidence type="ECO:0000256" key="5">
    <source>
        <dbReference type="ARBA" id="ARBA00022692"/>
    </source>
</evidence>
<keyword evidence="4" id="KW-0433">Leucine-rich repeat</keyword>
<dbReference type="GO" id="GO:0034220">
    <property type="term" value="P:monoatomic ion transmembrane transport"/>
    <property type="evidence" value="ECO:0007669"/>
    <property type="project" value="UniProtKB-KW"/>
</dbReference>
<evidence type="ECO:0000256" key="11">
    <source>
        <dbReference type="ARBA" id="ARBA00023157"/>
    </source>
</evidence>
<evidence type="ECO:0008006" key="16">
    <source>
        <dbReference type="Google" id="ProtNLM"/>
    </source>
</evidence>
<evidence type="ECO:0000256" key="10">
    <source>
        <dbReference type="ARBA" id="ARBA00023136"/>
    </source>
</evidence>
<dbReference type="KEGG" id="api:103309830"/>
<protein>
    <recommendedName>
        <fullName evidence="16">LRRNT domain-containing protein</fullName>
    </recommendedName>
</protein>
<dbReference type="AlphaFoldDB" id="A0A8R2FA08"/>
<organism evidence="14 15">
    <name type="scientific">Acyrthosiphon pisum</name>
    <name type="common">Pea aphid</name>
    <dbReference type="NCBI Taxonomy" id="7029"/>
    <lineage>
        <taxon>Eukaryota</taxon>
        <taxon>Metazoa</taxon>
        <taxon>Ecdysozoa</taxon>
        <taxon>Arthropoda</taxon>
        <taxon>Hexapoda</taxon>
        <taxon>Insecta</taxon>
        <taxon>Pterygota</taxon>
        <taxon>Neoptera</taxon>
        <taxon>Paraneoptera</taxon>
        <taxon>Hemiptera</taxon>
        <taxon>Sternorrhyncha</taxon>
        <taxon>Aphidomorpha</taxon>
        <taxon>Aphidoidea</taxon>
        <taxon>Aphididae</taxon>
        <taxon>Macrosiphini</taxon>
        <taxon>Acyrthosiphon</taxon>
    </lineage>
</organism>
<evidence type="ECO:0000256" key="3">
    <source>
        <dbReference type="ARBA" id="ARBA00022475"/>
    </source>
</evidence>
<evidence type="ECO:0000256" key="9">
    <source>
        <dbReference type="ARBA" id="ARBA00023065"/>
    </source>
</evidence>
<keyword evidence="15" id="KW-1185">Reference proteome</keyword>
<evidence type="ECO:0000256" key="7">
    <source>
        <dbReference type="ARBA" id="ARBA00022737"/>
    </source>
</evidence>
<dbReference type="Proteomes" id="UP000007819">
    <property type="component" value="Chromosome A1"/>
</dbReference>
<dbReference type="RefSeq" id="XP_008184526.1">
    <property type="nucleotide sequence ID" value="XM_008186304.3"/>
</dbReference>
<accession>A0A8R2FA08</accession>
<sequence length="158" mass="17167">MYPGSLLWALWLLWLLLACTVAAQKTAAAVAATSTDVAACPERCICPKRRVGDKFSKVKCGGLDKPVMYLSEIPLVQLSNFTGVTFLDLSSNVIAALPTNAIPILTLQKLDLTKNLISIIQDGAFRGTPNLKILTLTDNKLRNISQGMFEGLFSLEQL</sequence>
<dbReference type="Pfam" id="PF13855">
    <property type="entry name" value="LRR_8"/>
    <property type="match status" value="1"/>
</dbReference>
<evidence type="ECO:0000313" key="15">
    <source>
        <dbReference type="Proteomes" id="UP000007819"/>
    </source>
</evidence>
<feature type="chain" id="PRO_5035918591" description="LRRNT domain-containing protein" evidence="13">
    <location>
        <begin position="24"/>
        <end position="158"/>
    </location>
</feature>
<dbReference type="GO" id="GO:0005886">
    <property type="term" value="C:plasma membrane"/>
    <property type="evidence" value="ECO:0007669"/>
    <property type="project" value="UniProtKB-SubCell"/>
</dbReference>
<keyword evidence="6 13" id="KW-0732">Signal</keyword>
<dbReference type="Gene3D" id="3.80.10.10">
    <property type="entry name" value="Ribonuclease Inhibitor"/>
    <property type="match status" value="1"/>
</dbReference>
<dbReference type="InterPro" id="IPR003591">
    <property type="entry name" value="Leu-rich_rpt_typical-subtyp"/>
</dbReference>
<dbReference type="InterPro" id="IPR051432">
    <property type="entry name" value="KCNMA1_auxiliary"/>
</dbReference>
<dbReference type="SUPFAM" id="SSF52058">
    <property type="entry name" value="L domain-like"/>
    <property type="match status" value="1"/>
</dbReference>
<keyword evidence="5" id="KW-0812">Transmembrane</keyword>
<dbReference type="InterPro" id="IPR001611">
    <property type="entry name" value="Leu-rich_rpt"/>
</dbReference>
<keyword evidence="3" id="KW-1003">Cell membrane</keyword>